<evidence type="ECO:0000256" key="1">
    <source>
        <dbReference type="ARBA" id="ARBA00004141"/>
    </source>
</evidence>
<gene>
    <name evidence="14" type="ORF">PLOB_00048196</name>
</gene>
<keyword evidence="4 11" id="KW-0812">Transmembrane</keyword>
<dbReference type="Proteomes" id="UP001159405">
    <property type="component" value="Unassembled WGS sequence"/>
</dbReference>
<dbReference type="PRINTS" id="PR01078">
    <property type="entry name" value="AMINACHANNEL"/>
</dbReference>
<protein>
    <recommendedName>
        <fullName evidence="16">Amiloride-sensitive sodium channel subunit alpha</fullName>
    </recommendedName>
</protein>
<comment type="caution">
    <text evidence="14">The sequence shown here is derived from an EMBL/GenBank/DDBJ whole genome shotgun (WGS) entry which is preliminary data.</text>
</comment>
<feature type="region of interest" description="Disordered" evidence="12">
    <location>
        <begin position="122"/>
        <end position="165"/>
    </location>
</feature>
<dbReference type="Gene3D" id="2.60.470.10">
    <property type="entry name" value="Acid-sensing ion channels like domains"/>
    <property type="match status" value="1"/>
</dbReference>
<evidence type="ECO:0000256" key="6">
    <source>
        <dbReference type="ARBA" id="ARBA00023053"/>
    </source>
</evidence>
<evidence type="ECO:0000256" key="4">
    <source>
        <dbReference type="ARBA" id="ARBA00022692"/>
    </source>
</evidence>
<keyword evidence="7 11" id="KW-0406">Ion transport</keyword>
<dbReference type="PANTHER" id="PTHR11690:SF248">
    <property type="entry name" value="PICKPOCKET 17, ISOFORM A"/>
    <property type="match status" value="1"/>
</dbReference>
<dbReference type="Gene3D" id="1.10.287.770">
    <property type="entry name" value="YojJ-like"/>
    <property type="match status" value="1"/>
</dbReference>
<evidence type="ECO:0000256" key="12">
    <source>
        <dbReference type="SAM" id="MobiDB-lite"/>
    </source>
</evidence>
<evidence type="ECO:0000256" key="11">
    <source>
        <dbReference type="RuleBase" id="RU000679"/>
    </source>
</evidence>
<keyword evidence="5 13" id="KW-1133">Transmembrane helix</keyword>
<proteinExistence type="inferred from homology"/>
<keyword evidence="15" id="KW-1185">Reference proteome</keyword>
<evidence type="ECO:0008006" key="16">
    <source>
        <dbReference type="Google" id="ProtNLM"/>
    </source>
</evidence>
<evidence type="ECO:0000256" key="3">
    <source>
        <dbReference type="ARBA" id="ARBA00022461"/>
    </source>
</evidence>
<evidence type="ECO:0000256" key="5">
    <source>
        <dbReference type="ARBA" id="ARBA00022989"/>
    </source>
</evidence>
<evidence type="ECO:0000313" key="14">
    <source>
        <dbReference type="EMBL" id="CAH3041337.1"/>
    </source>
</evidence>
<feature type="compositionally biased region" description="Gly residues" evidence="12">
    <location>
        <begin position="129"/>
        <end position="142"/>
    </location>
</feature>
<dbReference type="EMBL" id="CALNXK010000009">
    <property type="protein sequence ID" value="CAH3041337.1"/>
    <property type="molecule type" value="Genomic_DNA"/>
</dbReference>
<dbReference type="Pfam" id="PF00858">
    <property type="entry name" value="ASC"/>
    <property type="match status" value="1"/>
</dbReference>
<evidence type="ECO:0000256" key="2">
    <source>
        <dbReference type="ARBA" id="ARBA00022448"/>
    </source>
</evidence>
<keyword evidence="8 13" id="KW-0472">Membrane</keyword>
<evidence type="ECO:0000256" key="13">
    <source>
        <dbReference type="SAM" id="Phobius"/>
    </source>
</evidence>
<keyword evidence="9 11" id="KW-0739">Sodium transport</keyword>
<sequence>MKSSPDLTMTGKDKPSLRTLLREFAQDTSSHGIGRIASAESIFWRIFWILVTLAGFSMVVYQGILLMENYLSKPVKSDIDVTYSRTVSFPAVTICNLNIIKRSFLHNFPEAQTIVGTFDNYMEGKQDGGEGGGGGNHHGGSSSGSNSSSSGGSSSGGSVSFGPPDQTKEALMESLKIDSSDAEEDGSLSNVSVDAQAYAEDQIISMLAKYNDSVLTKGGHPFHELVYRCNWKDFNCKEGDFKKYWKTEWNWRYGNCFTFNSGSLKDGKKIPVLTSNKPGPKYGLTLDLFINQEEYIPSLSQEAGVRILLTPQRNIPFPVDEGFTVSPGFATSIGLRQLQITRVDPFNNGSCHSNDSLEDFSVYKEKTKGSKYSVQGCMYSCLARAQMELCNCTEGKFRLGNGICSETEQVKCVQEVSNKYENDDLDCAEKCPQSCTHMSYRASMSSSAWSQFYEKQIQAMMLRGGDADIMKMGKDKDMLRQNFLRIKIYFDELNMEKITYSEYYMAENLLSDIGGQLGLWIGVSAITVIEMLKLVLDISKVIFRKACYVSGNEVQDISLK</sequence>
<comment type="subcellular location">
    <subcellularLocation>
        <location evidence="1">Membrane</location>
        <topology evidence="1">Multi-pass membrane protein</topology>
    </subcellularLocation>
</comment>
<keyword evidence="6" id="KW-0915">Sodium</keyword>
<evidence type="ECO:0000256" key="7">
    <source>
        <dbReference type="ARBA" id="ARBA00023065"/>
    </source>
</evidence>
<evidence type="ECO:0000256" key="8">
    <source>
        <dbReference type="ARBA" id="ARBA00023136"/>
    </source>
</evidence>
<feature type="compositionally biased region" description="Low complexity" evidence="12">
    <location>
        <begin position="143"/>
        <end position="158"/>
    </location>
</feature>
<keyword evidence="2 11" id="KW-0813">Transport</keyword>
<comment type="similarity">
    <text evidence="11">Belongs to the amiloride-sensitive sodium channel (TC 1.A.6) family.</text>
</comment>
<feature type="transmembrane region" description="Helical" evidence="13">
    <location>
        <begin position="42"/>
        <end position="64"/>
    </location>
</feature>
<evidence type="ECO:0000256" key="9">
    <source>
        <dbReference type="ARBA" id="ARBA00023201"/>
    </source>
</evidence>
<dbReference type="PANTHER" id="PTHR11690">
    <property type="entry name" value="AMILORIDE-SENSITIVE SODIUM CHANNEL-RELATED"/>
    <property type="match status" value="1"/>
</dbReference>
<evidence type="ECO:0000256" key="10">
    <source>
        <dbReference type="ARBA" id="ARBA00023303"/>
    </source>
</evidence>
<keyword evidence="3 11" id="KW-0894">Sodium channel</keyword>
<name>A0ABN8N498_9CNID</name>
<dbReference type="InterPro" id="IPR001873">
    <property type="entry name" value="ENaC"/>
</dbReference>
<accession>A0ABN8N498</accession>
<reference evidence="14 15" key="1">
    <citation type="submission" date="2022-05" db="EMBL/GenBank/DDBJ databases">
        <authorList>
            <consortium name="Genoscope - CEA"/>
            <person name="William W."/>
        </authorList>
    </citation>
    <scope>NUCLEOTIDE SEQUENCE [LARGE SCALE GENOMIC DNA]</scope>
</reference>
<keyword evidence="10 11" id="KW-0407">Ion channel</keyword>
<organism evidence="14 15">
    <name type="scientific">Porites lobata</name>
    <dbReference type="NCBI Taxonomy" id="104759"/>
    <lineage>
        <taxon>Eukaryota</taxon>
        <taxon>Metazoa</taxon>
        <taxon>Cnidaria</taxon>
        <taxon>Anthozoa</taxon>
        <taxon>Hexacorallia</taxon>
        <taxon>Scleractinia</taxon>
        <taxon>Fungiina</taxon>
        <taxon>Poritidae</taxon>
        <taxon>Porites</taxon>
    </lineage>
</organism>
<evidence type="ECO:0000313" key="15">
    <source>
        <dbReference type="Proteomes" id="UP001159405"/>
    </source>
</evidence>